<name>A0A1H0T584_9ACTN</name>
<dbReference type="AlphaFoldDB" id="A0A1H0T584"/>
<dbReference type="PANTHER" id="PTHR32308:SF10">
    <property type="entry name" value="CITRATE LYASE SUBUNIT BETA"/>
    <property type="match status" value="1"/>
</dbReference>
<dbReference type="InterPro" id="IPR011206">
    <property type="entry name" value="Citrate_lyase_beta/mcl1/mcl2"/>
</dbReference>
<evidence type="ECO:0000313" key="6">
    <source>
        <dbReference type="Proteomes" id="UP000199088"/>
    </source>
</evidence>
<evidence type="ECO:0000256" key="4">
    <source>
        <dbReference type="PIRSR" id="PIRSR015582-2"/>
    </source>
</evidence>
<dbReference type="STRING" id="1052260.SAMN05660199_04052"/>
<sequence length="388" mass="42228">MPLRHFAHLDPADEQRLFLHRPQPVDPDGDPEVLALALGATLYLPADRPALADDVRRRCADGVTSVVLCLEDAVADDDLPAAQANLVHHVRDLAADAAVLPLVFVRVRRPEQVAELVESLGDAAAVLTGFVLPKFTGRSGPAYLQAVQAASARLGRRLRVMPVVESPEMAHAETRVDALVQVRDLLADHRDEVLAVRIGATDLSAAFGLRRRRELTVYDVRVVADAIADVVNVLGRSDGTGHVVTGPVWEYFNSPDRVFKPQLRETPFREHEERPLRANLLARDLDGLIREVVLDQANGLHGKTVIHPTHVAAVHALSVVPHEEHADALDVLGAGAGGGVAASSYRNKMNESKPHRAWARRLVQRAQVFGVARPTTSFVDLLGAGMRR</sequence>
<dbReference type="Pfam" id="PF15617">
    <property type="entry name" value="C-C_Bond_Lyase"/>
    <property type="match status" value="1"/>
</dbReference>
<evidence type="ECO:0000256" key="3">
    <source>
        <dbReference type="ARBA" id="ARBA00022842"/>
    </source>
</evidence>
<gene>
    <name evidence="5" type="ORF">SAMN05660199_04052</name>
</gene>
<dbReference type="GO" id="GO:0000287">
    <property type="term" value="F:magnesium ion binding"/>
    <property type="evidence" value="ECO:0007669"/>
    <property type="project" value="TreeGrafter"/>
</dbReference>
<evidence type="ECO:0000256" key="1">
    <source>
        <dbReference type="ARBA" id="ARBA00001946"/>
    </source>
</evidence>
<dbReference type="InterPro" id="IPR040442">
    <property type="entry name" value="Pyrv_kinase-like_dom_sf"/>
</dbReference>
<protein>
    <submittedName>
        <fullName evidence="5">Citrate lyase beta subunit</fullName>
    </submittedName>
</protein>
<keyword evidence="5" id="KW-0456">Lyase</keyword>
<organism evidence="5 6">
    <name type="scientific">Klenkia soli</name>
    <dbReference type="NCBI Taxonomy" id="1052260"/>
    <lineage>
        <taxon>Bacteria</taxon>
        <taxon>Bacillati</taxon>
        <taxon>Actinomycetota</taxon>
        <taxon>Actinomycetes</taxon>
        <taxon>Geodermatophilales</taxon>
        <taxon>Geodermatophilaceae</taxon>
        <taxon>Klenkia</taxon>
    </lineage>
</organism>
<dbReference type="EMBL" id="FNIR01000014">
    <property type="protein sequence ID" value="SDP49193.1"/>
    <property type="molecule type" value="Genomic_DNA"/>
</dbReference>
<keyword evidence="2 4" id="KW-0479">Metal-binding</keyword>
<comment type="cofactor">
    <cofactor evidence="1">
        <name>Mg(2+)</name>
        <dbReference type="ChEBI" id="CHEBI:18420"/>
    </cofactor>
</comment>
<keyword evidence="6" id="KW-1185">Reference proteome</keyword>
<dbReference type="GO" id="GO:0006107">
    <property type="term" value="P:oxaloacetate metabolic process"/>
    <property type="evidence" value="ECO:0007669"/>
    <property type="project" value="TreeGrafter"/>
</dbReference>
<feature type="binding site" evidence="4">
    <location>
        <position position="202"/>
    </location>
    <ligand>
        <name>Mg(2+)</name>
        <dbReference type="ChEBI" id="CHEBI:18420"/>
    </ligand>
</feature>
<accession>A0A1H0T584</accession>
<evidence type="ECO:0000256" key="2">
    <source>
        <dbReference type="ARBA" id="ARBA00022723"/>
    </source>
</evidence>
<evidence type="ECO:0000313" key="5">
    <source>
        <dbReference type="EMBL" id="SDP49193.1"/>
    </source>
</evidence>
<dbReference type="SUPFAM" id="SSF51621">
    <property type="entry name" value="Phosphoenolpyruvate/pyruvate domain"/>
    <property type="match status" value="1"/>
</dbReference>
<reference evidence="6" key="1">
    <citation type="submission" date="2016-10" db="EMBL/GenBank/DDBJ databases">
        <authorList>
            <person name="Varghese N."/>
            <person name="Submissions S."/>
        </authorList>
    </citation>
    <scope>NUCLEOTIDE SEQUENCE [LARGE SCALE GENOMIC DNA]</scope>
    <source>
        <strain evidence="6">DSM 45843</strain>
    </source>
</reference>
<dbReference type="Gene3D" id="3.20.20.60">
    <property type="entry name" value="Phosphoenolpyruvate-binding domains"/>
    <property type="match status" value="2"/>
</dbReference>
<dbReference type="Proteomes" id="UP000199088">
    <property type="component" value="Unassembled WGS sequence"/>
</dbReference>
<dbReference type="PIRSF" id="PIRSF015582">
    <property type="entry name" value="Cit_lyase_B"/>
    <property type="match status" value="1"/>
</dbReference>
<proteinExistence type="predicted"/>
<dbReference type="PANTHER" id="PTHR32308">
    <property type="entry name" value="LYASE BETA SUBUNIT, PUTATIVE (AFU_ORTHOLOGUE AFUA_4G13030)-RELATED"/>
    <property type="match status" value="1"/>
</dbReference>
<dbReference type="InterPro" id="IPR039480">
    <property type="entry name" value="C-C_Bond_Lyase-like"/>
</dbReference>
<keyword evidence="3 4" id="KW-0460">Magnesium</keyword>
<dbReference type="InterPro" id="IPR015813">
    <property type="entry name" value="Pyrv/PenolPyrv_kinase-like_dom"/>
</dbReference>
<dbReference type="GO" id="GO:0016829">
    <property type="term" value="F:lyase activity"/>
    <property type="evidence" value="ECO:0007669"/>
    <property type="project" value="UniProtKB-KW"/>
</dbReference>